<dbReference type="Pfam" id="PF00753">
    <property type="entry name" value="Lactamase_B"/>
    <property type="match status" value="1"/>
</dbReference>
<keyword evidence="4 7" id="KW-1133">Transmembrane helix</keyword>
<feature type="transmembrane region" description="Helical" evidence="7">
    <location>
        <begin position="366"/>
        <end position="383"/>
    </location>
</feature>
<dbReference type="GO" id="GO:0030420">
    <property type="term" value="P:establishment of competence for transformation"/>
    <property type="evidence" value="ECO:0007669"/>
    <property type="project" value="InterPro"/>
</dbReference>
<evidence type="ECO:0000256" key="6">
    <source>
        <dbReference type="SAM" id="MobiDB-lite"/>
    </source>
</evidence>
<accession>A0A2L1GKF6</accession>
<feature type="transmembrane region" description="Helical" evidence="7">
    <location>
        <begin position="451"/>
        <end position="475"/>
    </location>
</feature>
<evidence type="ECO:0000256" key="4">
    <source>
        <dbReference type="ARBA" id="ARBA00022989"/>
    </source>
</evidence>
<dbReference type="NCBIfam" id="TIGR00360">
    <property type="entry name" value="ComEC_N-term"/>
    <property type="match status" value="1"/>
</dbReference>
<protein>
    <submittedName>
        <fullName evidence="9">DNA internalization-related competence protein ComEC/Rec2</fullName>
    </submittedName>
</protein>
<keyword evidence="2" id="KW-1003">Cell membrane</keyword>
<dbReference type="InterPro" id="IPR052159">
    <property type="entry name" value="Competence_DNA_uptake"/>
</dbReference>
<dbReference type="SMART" id="SM00849">
    <property type="entry name" value="Lactamase_B"/>
    <property type="match status" value="1"/>
</dbReference>
<dbReference type="InterPro" id="IPR004797">
    <property type="entry name" value="Competence_ComEC/Rec2"/>
</dbReference>
<name>A0A2L1GKF6_9BACT</name>
<dbReference type="NCBIfam" id="TIGR00361">
    <property type="entry name" value="ComEC_Rec2"/>
    <property type="match status" value="1"/>
</dbReference>
<evidence type="ECO:0000313" key="10">
    <source>
        <dbReference type="Proteomes" id="UP000239867"/>
    </source>
</evidence>
<evidence type="ECO:0000256" key="1">
    <source>
        <dbReference type="ARBA" id="ARBA00004651"/>
    </source>
</evidence>
<evidence type="ECO:0000313" key="9">
    <source>
        <dbReference type="EMBL" id="AVD70161.1"/>
    </source>
</evidence>
<dbReference type="OrthoDB" id="9790149at2"/>
<dbReference type="Pfam" id="PF03772">
    <property type="entry name" value="Competence"/>
    <property type="match status" value="1"/>
</dbReference>
<dbReference type="InterPro" id="IPR001279">
    <property type="entry name" value="Metallo-B-lactamas"/>
</dbReference>
<dbReference type="KEGG" id="deo:CAY53_00575"/>
<feature type="transmembrane region" description="Helical" evidence="7">
    <location>
        <begin position="295"/>
        <end position="313"/>
    </location>
</feature>
<evidence type="ECO:0000256" key="5">
    <source>
        <dbReference type="ARBA" id="ARBA00023136"/>
    </source>
</evidence>
<dbReference type="EMBL" id="CP021255">
    <property type="protein sequence ID" value="AVD70161.1"/>
    <property type="molecule type" value="Genomic_DNA"/>
</dbReference>
<evidence type="ECO:0000256" key="3">
    <source>
        <dbReference type="ARBA" id="ARBA00022692"/>
    </source>
</evidence>
<reference evidence="9" key="2">
    <citation type="journal article" date="2018" name="MBio">
        <title>Insights into the evolution of host association through the isolation and characterization of a novel human periodontal pathobiont, Desulfobulbus oralis.</title>
        <authorList>
            <person name="Cross K.L."/>
            <person name="Chirania P."/>
            <person name="Xiong W."/>
            <person name="Beall C.J."/>
            <person name="Elkins J.G."/>
            <person name="Giannone R.J."/>
            <person name="Griffen A.L."/>
            <person name="Guss A.M."/>
            <person name="Hettich R.L."/>
            <person name="Joshi S.S."/>
            <person name="Mokrzan E.M."/>
            <person name="Martin R.K."/>
            <person name="Zhulin I.B."/>
            <person name="Leys E.J."/>
            <person name="Podar M."/>
        </authorList>
    </citation>
    <scope>NUCLEOTIDE SEQUENCE [LARGE SCALE GENOMIC DNA]</scope>
    <source>
        <strain evidence="9">ORNL</strain>
    </source>
</reference>
<gene>
    <name evidence="9" type="ORF">CAY53_00575</name>
</gene>
<feature type="transmembrane region" description="Helical" evidence="7">
    <location>
        <begin position="343"/>
        <end position="360"/>
    </location>
</feature>
<feature type="transmembrane region" description="Helical" evidence="7">
    <location>
        <begin position="33"/>
        <end position="52"/>
    </location>
</feature>
<feature type="transmembrane region" description="Helical" evidence="7">
    <location>
        <begin position="521"/>
        <end position="536"/>
    </location>
</feature>
<dbReference type="PANTHER" id="PTHR30619">
    <property type="entry name" value="DNA INTERNALIZATION/COMPETENCE PROTEIN COMEC/REC2"/>
    <property type="match status" value="1"/>
</dbReference>
<dbReference type="CDD" id="cd07731">
    <property type="entry name" value="ComA-like_MBL-fold"/>
    <property type="match status" value="1"/>
</dbReference>
<keyword evidence="5 7" id="KW-0472">Membrane</keyword>
<dbReference type="InterPro" id="IPR036866">
    <property type="entry name" value="RibonucZ/Hydroxyglut_hydro"/>
</dbReference>
<comment type="subcellular location">
    <subcellularLocation>
        <location evidence="1">Cell membrane</location>
        <topology evidence="1">Multi-pass membrane protein</topology>
    </subcellularLocation>
</comment>
<dbReference type="InterPro" id="IPR035681">
    <property type="entry name" value="ComA-like_MBL"/>
</dbReference>
<proteinExistence type="predicted"/>
<sequence length="851" mass="91567">MAWCRHHLLPLLSLAFMLGIAAAQQLAPRLAPDSPFIAILLAAIALCLIALLCCSPRRALVWAGLPLFCCTGALHGWQALHAPAGPERVAAALTERSKVTVQGRVLDMVSGDGSLSRCTLGVTGLLIHGVDERFRPLSGKVALRMRGKMPGTVQAGDLILAMGWAERPKVEAFSVQAQDFDAILWLSAPAALKLLPEKAPGPAQGLRFAAERLRQRTARFLEARLEPEVAAVYQALLVGAQQSLSPAMLELFRNSGCLHILAISGMHVGLVTAMAAALAYGLLRRSSRILLSGHARMLALGLSMPLILFYACLAGLNVPVVRALITTLLALAALFLYRRRIQLHLVAGAALVVLALQPLALFRASFQLSFAAVAALVLILPRLPCLQPPEGAEDPAELPGPGLMSRRRICSSLRRAGLSLLMVSVAATLGTAPFMLYHFNRLSLVGPLMNLAIEPLLCLWALPCGLAGLALFLLLPGLPWPALMALRLGGWGIKTALFLLEAATRIPLASCWTITPHPVEIIVYFIAVALWFRLLPGGRLRRTVAAVLSCGLLLSFTASLWLHPGKRELRVSYIDVGQGASALVSLPDGRHLLIDCGGYRQAGYEVGSRRVAPFLWRRRIWRLDAALASHADSDHYSGLPFVLARFRPQVLYVNVSERPEAAYRAMLAQARAAGIAVRQIAGRETLAAGPDFVLEAFGLEAREARQVSENDRSLLVRLARGRRAFLFPGDIAAARERLLLRDLPPALLRADVLMAGHHGSGGSTTPPFCGRSRPGPLSSRPVPQKRALIRRAAISKAGSSRGFWFLPPRKAAALPPARTASASAWRAAAVSSALNRARRGAQSWPRPAAWG</sequence>
<organism evidence="9 10">
    <name type="scientific">Desulfobulbus oralis</name>
    <dbReference type="NCBI Taxonomy" id="1986146"/>
    <lineage>
        <taxon>Bacteria</taxon>
        <taxon>Pseudomonadati</taxon>
        <taxon>Thermodesulfobacteriota</taxon>
        <taxon>Desulfobulbia</taxon>
        <taxon>Desulfobulbales</taxon>
        <taxon>Desulfobulbaceae</taxon>
        <taxon>Desulfobulbus</taxon>
    </lineage>
</organism>
<evidence type="ECO:0000259" key="8">
    <source>
        <dbReference type="SMART" id="SM00849"/>
    </source>
</evidence>
<feature type="transmembrane region" description="Helical" evidence="7">
    <location>
        <begin position="416"/>
        <end position="439"/>
    </location>
</feature>
<keyword evidence="3 7" id="KW-0812">Transmembrane</keyword>
<evidence type="ECO:0000256" key="2">
    <source>
        <dbReference type="ARBA" id="ARBA00022475"/>
    </source>
</evidence>
<evidence type="ECO:0000256" key="7">
    <source>
        <dbReference type="SAM" id="Phobius"/>
    </source>
</evidence>
<dbReference type="RefSeq" id="WP_104935487.1">
    <property type="nucleotide sequence ID" value="NZ_CP021255.1"/>
</dbReference>
<dbReference type="Gene3D" id="3.60.15.10">
    <property type="entry name" value="Ribonuclease Z/Hydroxyacylglutathione hydrolase-like"/>
    <property type="match status" value="1"/>
</dbReference>
<dbReference type="Pfam" id="PF13567">
    <property type="entry name" value="DUF4131"/>
    <property type="match status" value="1"/>
</dbReference>
<feature type="region of interest" description="Disordered" evidence="6">
    <location>
        <begin position="759"/>
        <end position="783"/>
    </location>
</feature>
<keyword evidence="10" id="KW-1185">Reference proteome</keyword>
<dbReference type="InterPro" id="IPR004477">
    <property type="entry name" value="ComEC_N"/>
</dbReference>
<dbReference type="AlphaFoldDB" id="A0A2L1GKF6"/>
<reference evidence="9" key="1">
    <citation type="submission" date="2017-05" db="EMBL/GenBank/DDBJ databases">
        <authorList>
            <person name="Song R."/>
            <person name="Chenine A.L."/>
            <person name="Ruprecht R.M."/>
        </authorList>
    </citation>
    <scope>NUCLEOTIDE SEQUENCE</scope>
    <source>
        <strain evidence="9">ORNL</strain>
    </source>
</reference>
<dbReference type="InterPro" id="IPR025405">
    <property type="entry name" value="DUF4131"/>
</dbReference>
<dbReference type="PANTHER" id="PTHR30619:SF1">
    <property type="entry name" value="RECOMBINATION PROTEIN 2"/>
    <property type="match status" value="1"/>
</dbReference>
<dbReference type="SUPFAM" id="SSF56281">
    <property type="entry name" value="Metallo-hydrolase/oxidoreductase"/>
    <property type="match status" value="1"/>
</dbReference>
<dbReference type="GO" id="GO:0005886">
    <property type="term" value="C:plasma membrane"/>
    <property type="evidence" value="ECO:0007669"/>
    <property type="project" value="UniProtKB-SubCell"/>
</dbReference>
<feature type="domain" description="Metallo-beta-lactamase" evidence="8">
    <location>
        <begin position="578"/>
        <end position="757"/>
    </location>
</feature>
<feature type="transmembrane region" description="Helical" evidence="7">
    <location>
        <begin position="543"/>
        <end position="562"/>
    </location>
</feature>
<feature type="transmembrane region" description="Helical" evidence="7">
    <location>
        <begin position="258"/>
        <end position="283"/>
    </location>
</feature>
<dbReference type="Proteomes" id="UP000239867">
    <property type="component" value="Chromosome"/>
</dbReference>